<keyword evidence="9" id="KW-0812">Transmembrane</keyword>
<reference evidence="12" key="2">
    <citation type="submission" date="2020-09" db="EMBL/GenBank/DDBJ databases">
        <authorList>
            <person name="Sun Q."/>
            <person name="Zhou Y."/>
        </authorList>
    </citation>
    <scope>NUCLEOTIDE SEQUENCE</scope>
    <source>
        <strain evidence="12">CGMCC 1.12777</strain>
    </source>
</reference>
<evidence type="ECO:0000256" key="9">
    <source>
        <dbReference type="SAM" id="Phobius"/>
    </source>
</evidence>
<dbReference type="PANTHER" id="PTHR46652">
    <property type="entry name" value="LEUCINE-RICH REPEAT AND IQ DOMAIN-CONTAINING PROTEIN 1-RELATED"/>
    <property type="match status" value="1"/>
</dbReference>
<evidence type="ECO:0000313" key="13">
    <source>
        <dbReference type="Proteomes" id="UP000656813"/>
    </source>
</evidence>
<keyword evidence="6" id="KW-0677">Repeat</keyword>
<accession>A0A8J3ELD1</accession>
<protein>
    <recommendedName>
        <fullName evidence="11">Gram-positive cocci surface proteins LPxTG domain-containing protein</fullName>
    </recommendedName>
</protein>
<evidence type="ECO:0000313" key="12">
    <source>
        <dbReference type="EMBL" id="GGH78027.1"/>
    </source>
</evidence>
<proteinExistence type="predicted"/>
<feature type="signal peptide" evidence="10">
    <location>
        <begin position="1"/>
        <end position="28"/>
    </location>
</feature>
<feature type="transmembrane region" description="Helical" evidence="9">
    <location>
        <begin position="526"/>
        <end position="545"/>
    </location>
</feature>
<feature type="region of interest" description="Disordered" evidence="8">
    <location>
        <begin position="29"/>
        <end position="72"/>
    </location>
</feature>
<gene>
    <name evidence="12" type="ORF">GCM10007096_10800</name>
</gene>
<dbReference type="Gene3D" id="3.80.10.10">
    <property type="entry name" value="Ribonuclease Inhibitor"/>
    <property type="match status" value="1"/>
</dbReference>
<sequence length="552" mass="59775">MKKTRGLIFIPILAIMFVFGFIVQPASANTDTTEKTTQTSEDTASKTEGAAQTSDETAATEDTTQTKDQSKIKSTEEAVAFKDQSLATIIRDQLGIKKGDTITKSDLANLTFLFAENISDLSGLEYATNLSLLEAPDGKISNLSPLKGLKNLQTLNLAGNKITDISVLTQMSNLTMANLANNPLNFNSGSAASKTLQTLVGKGVNVYHDDMVKLTTKKVTKDSITVAWNIDQSDGMPHLGALTLNGKQVKSFDVFKKAQSEYTFTGLKEGQTYDIELSMSFNLTQSDHQITKTLQVKAEDVQPEQQVTVTPVIDDKTATIGNLNGEAVKEKGTLAIDLRNYKEDQVNVQLTADQIKMLQDKKAAVQINKGDSTVSIPTQLLGNGQDVTVEVDKQKPVKGALSSVYDFTIKTATGTISKFTQPVTLTFSVDPSKVKDPDNVKVWYYNPSTKEWEYIGGTYKNGVVTAQTYHFSTYTVFEKAQKASSSTTGTSTNNHSGSGTQANTVSGDNSQSGTGHELPNTATHSMNFITIGALLVLSASAFLLFQRRKQKA</sequence>
<evidence type="ECO:0000256" key="6">
    <source>
        <dbReference type="ARBA" id="ARBA00022737"/>
    </source>
</evidence>
<dbReference type="InterPro" id="IPR050836">
    <property type="entry name" value="SDS22/Internalin_LRR"/>
</dbReference>
<organism evidence="12 13">
    <name type="scientific">Pullulanibacillus pueri</name>
    <dbReference type="NCBI Taxonomy" id="1437324"/>
    <lineage>
        <taxon>Bacteria</taxon>
        <taxon>Bacillati</taxon>
        <taxon>Bacillota</taxon>
        <taxon>Bacilli</taxon>
        <taxon>Bacillales</taxon>
        <taxon>Sporolactobacillaceae</taxon>
        <taxon>Pullulanibacillus</taxon>
    </lineage>
</organism>
<dbReference type="InterPro" id="IPR032675">
    <property type="entry name" value="LRR_dom_sf"/>
</dbReference>
<evidence type="ECO:0000256" key="8">
    <source>
        <dbReference type="SAM" id="MobiDB-lite"/>
    </source>
</evidence>
<feature type="chain" id="PRO_5035147444" description="Gram-positive cocci surface proteins LPxTG domain-containing protein" evidence="10">
    <location>
        <begin position="29"/>
        <end position="552"/>
    </location>
</feature>
<feature type="compositionally biased region" description="Low complexity" evidence="8">
    <location>
        <begin position="50"/>
        <end position="63"/>
    </location>
</feature>
<comment type="caution">
    <text evidence="12">The sequence shown here is derived from an EMBL/GenBank/DDBJ whole genome shotgun (WGS) entry which is preliminary data.</text>
</comment>
<dbReference type="InterPro" id="IPR003961">
    <property type="entry name" value="FN3_dom"/>
</dbReference>
<name>A0A8J3ELD1_9BACL</name>
<comment type="subcellular location">
    <subcellularLocation>
        <location evidence="1">Secreted</location>
        <location evidence="1">Cell wall</location>
        <topology evidence="1">Peptidoglycan-anchor</topology>
    </subcellularLocation>
</comment>
<evidence type="ECO:0000256" key="10">
    <source>
        <dbReference type="SAM" id="SignalP"/>
    </source>
</evidence>
<keyword evidence="9" id="KW-0472">Membrane</keyword>
<dbReference type="RefSeq" id="WP_188496369.1">
    <property type="nucleotide sequence ID" value="NZ_BMFV01000005.1"/>
</dbReference>
<keyword evidence="9" id="KW-1133">Transmembrane helix</keyword>
<feature type="compositionally biased region" description="Polar residues" evidence="8">
    <location>
        <begin position="501"/>
        <end position="519"/>
    </location>
</feature>
<dbReference type="CDD" id="cd00063">
    <property type="entry name" value="FN3"/>
    <property type="match status" value="1"/>
</dbReference>
<evidence type="ECO:0000256" key="4">
    <source>
        <dbReference type="ARBA" id="ARBA00022614"/>
    </source>
</evidence>
<feature type="region of interest" description="Disordered" evidence="8">
    <location>
        <begin position="485"/>
        <end position="519"/>
    </location>
</feature>
<evidence type="ECO:0000256" key="7">
    <source>
        <dbReference type="ARBA" id="ARBA00023088"/>
    </source>
</evidence>
<dbReference type="SUPFAM" id="SSF52058">
    <property type="entry name" value="L domain-like"/>
    <property type="match status" value="1"/>
</dbReference>
<dbReference type="PROSITE" id="PS51450">
    <property type="entry name" value="LRR"/>
    <property type="match status" value="1"/>
</dbReference>
<feature type="compositionally biased region" description="Low complexity" evidence="8">
    <location>
        <begin position="485"/>
        <end position="500"/>
    </location>
</feature>
<evidence type="ECO:0000256" key="2">
    <source>
        <dbReference type="ARBA" id="ARBA00022512"/>
    </source>
</evidence>
<evidence type="ECO:0000259" key="11">
    <source>
        <dbReference type="PROSITE" id="PS50847"/>
    </source>
</evidence>
<dbReference type="AlphaFoldDB" id="A0A8J3ELD1"/>
<dbReference type="Proteomes" id="UP000656813">
    <property type="component" value="Unassembled WGS sequence"/>
</dbReference>
<reference evidence="12" key="1">
    <citation type="journal article" date="2014" name="Int. J. Syst. Evol. Microbiol.">
        <title>Complete genome sequence of Corynebacterium casei LMG S-19264T (=DSM 44701T), isolated from a smear-ripened cheese.</title>
        <authorList>
            <consortium name="US DOE Joint Genome Institute (JGI-PGF)"/>
            <person name="Walter F."/>
            <person name="Albersmeier A."/>
            <person name="Kalinowski J."/>
            <person name="Ruckert C."/>
        </authorList>
    </citation>
    <scope>NUCLEOTIDE SEQUENCE</scope>
    <source>
        <strain evidence="12">CGMCC 1.12777</strain>
    </source>
</reference>
<dbReference type="InterPro" id="IPR019931">
    <property type="entry name" value="LPXTG_anchor"/>
</dbReference>
<keyword evidence="7" id="KW-0572">Peptidoglycan-anchor</keyword>
<dbReference type="PROSITE" id="PS50847">
    <property type="entry name" value="GRAM_POS_ANCHORING"/>
    <property type="match status" value="1"/>
</dbReference>
<feature type="domain" description="Gram-positive cocci surface proteins LPxTG" evidence="11">
    <location>
        <begin position="518"/>
        <end position="552"/>
    </location>
</feature>
<dbReference type="EMBL" id="BMFV01000005">
    <property type="protein sequence ID" value="GGH78027.1"/>
    <property type="molecule type" value="Genomic_DNA"/>
</dbReference>
<dbReference type="InterPro" id="IPR001611">
    <property type="entry name" value="Leu-rich_rpt"/>
</dbReference>
<dbReference type="PANTHER" id="PTHR46652:SF3">
    <property type="entry name" value="LEUCINE-RICH REPEAT-CONTAINING PROTEIN 9"/>
    <property type="match status" value="1"/>
</dbReference>
<evidence type="ECO:0000256" key="5">
    <source>
        <dbReference type="ARBA" id="ARBA00022729"/>
    </source>
</evidence>
<dbReference type="Pfam" id="PF00746">
    <property type="entry name" value="Gram_pos_anchor"/>
    <property type="match status" value="1"/>
</dbReference>
<evidence type="ECO:0000256" key="3">
    <source>
        <dbReference type="ARBA" id="ARBA00022525"/>
    </source>
</evidence>
<evidence type="ECO:0000256" key="1">
    <source>
        <dbReference type="ARBA" id="ARBA00004168"/>
    </source>
</evidence>
<keyword evidence="2" id="KW-0134">Cell wall</keyword>
<keyword evidence="5 10" id="KW-0732">Signal</keyword>
<keyword evidence="3" id="KW-0964">Secreted</keyword>
<keyword evidence="4" id="KW-0433">Leucine-rich repeat</keyword>
<dbReference type="NCBIfam" id="TIGR01167">
    <property type="entry name" value="LPXTG_anchor"/>
    <property type="match status" value="1"/>
</dbReference>
<keyword evidence="13" id="KW-1185">Reference proteome</keyword>